<feature type="non-terminal residue" evidence="1">
    <location>
        <position position="114"/>
    </location>
</feature>
<organism evidence="1">
    <name type="scientific">marine sediment metagenome</name>
    <dbReference type="NCBI Taxonomy" id="412755"/>
    <lineage>
        <taxon>unclassified sequences</taxon>
        <taxon>metagenomes</taxon>
        <taxon>ecological metagenomes</taxon>
    </lineage>
</organism>
<reference evidence="1" key="1">
    <citation type="journal article" date="2014" name="Front. Microbiol.">
        <title>High frequency of phylogenetically diverse reductive dehalogenase-homologous genes in deep subseafloor sedimentary metagenomes.</title>
        <authorList>
            <person name="Kawai M."/>
            <person name="Futagami T."/>
            <person name="Toyoda A."/>
            <person name="Takaki Y."/>
            <person name="Nishi S."/>
            <person name="Hori S."/>
            <person name="Arai W."/>
            <person name="Tsubouchi T."/>
            <person name="Morono Y."/>
            <person name="Uchiyama I."/>
            <person name="Ito T."/>
            <person name="Fujiyama A."/>
            <person name="Inagaki F."/>
            <person name="Takami H."/>
        </authorList>
    </citation>
    <scope>NUCLEOTIDE SEQUENCE</scope>
    <source>
        <strain evidence="1">Expedition CK06-06</strain>
    </source>
</reference>
<sequence length="114" mass="13413">MEEEMKSLNSKRRKAMKKFFNGVDRVALGLFDRDWKRNRWKEEQERTAIANVVKAIKPCSSCGKMPILEYEANFEYPEGAIIKCDCGMRTRGYVEFISLDPRKEFKDTYSKLES</sequence>
<accession>X0SWV5</accession>
<protein>
    <submittedName>
        <fullName evidence="1">Uncharacterized protein</fullName>
    </submittedName>
</protein>
<dbReference type="EMBL" id="BARS01009847">
    <property type="protein sequence ID" value="GAF80407.1"/>
    <property type="molecule type" value="Genomic_DNA"/>
</dbReference>
<dbReference type="AlphaFoldDB" id="X0SWV5"/>
<name>X0SWV5_9ZZZZ</name>
<gene>
    <name evidence="1" type="ORF">S01H1_18418</name>
</gene>
<evidence type="ECO:0000313" key="1">
    <source>
        <dbReference type="EMBL" id="GAF80407.1"/>
    </source>
</evidence>
<proteinExistence type="predicted"/>
<comment type="caution">
    <text evidence="1">The sequence shown here is derived from an EMBL/GenBank/DDBJ whole genome shotgun (WGS) entry which is preliminary data.</text>
</comment>